<evidence type="ECO:0000313" key="6">
    <source>
        <dbReference type="Proteomes" id="UP000192674"/>
    </source>
</evidence>
<dbReference type="Proteomes" id="UP000192674">
    <property type="component" value="Unassembled WGS sequence"/>
</dbReference>
<evidence type="ECO:0000259" key="4">
    <source>
        <dbReference type="Pfam" id="PF09084"/>
    </source>
</evidence>
<dbReference type="SUPFAM" id="SSF53850">
    <property type="entry name" value="Periplasmic binding protein-like II"/>
    <property type="match status" value="1"/>
</dbReference>
<dbReference type="PANTHER" id="PTHR30024">
    <property type="entry name" value="ALIPHATIC SULFONATES-BINDING PROTEIN-RELATED"/>
    <property type="match status" value="1"/>
</dbReference>
<evidence type="ECO:0000256" key="1">
    <source>
        <dbReference type="ARBA" id="ARBA00004418"/>
    </source>
</evidence>
<sequence>MASTRLATFIAGVAVIALAGCGVGGGTGASGGGDPRTLRIAHNSNAAALPVRVAEAKGIFAKHNLKVELTKVENLGTLPGAVGKSFDVALSVPTTLITAAQQGIPVVQVAGATLDIEQNPTAFLIGSRKAGVSKPKDLEGKTLGVLVETGTTHVATKAWLKHEGVDLSTVKIVQVDGPAQADQLASGRIAAVETVMPFATNILHNPDAFDLGDPYLKLAPELSAILWIAQRDFAARQPDVIKDFRAALDEAQAAIGQNDQEARKVLKDYTGLPDAVITGTKLPTYTSAVRSEDLKVWLDTMREVGAFTGDIDLSTLVAQQN</sequence>
<comment type="subcellular location">
    <subcellularLocation>
        <location evidence="1">Periplasm</location>
    </subcellularLocation>
</comment>
<reference evidence="5 6" key="1">
    <citation type="submission" date="2017-04" db="EMBL/GenBank/DDBJ databases">
        <authorList>
            <person name="Afonso C.L."/>
            <person name="Miller P.J."/>
            <person name="Scott M.A."/>
            <person name="Spackman E."/>
            <person name="Goraichik I."/>
            <person name="Dimitrov K.M."/>
            <person name="Suarez D.L."/>
            <person name="Swayne D.E."/>
        </authorList>
    </citation>
    <scope>NUCLEOTIDE SEQUENCE [LARGE SCALE GENOMIC DNA]</scope>
    <source>
        <strain evidence="5 6">DSM 43828</strain>
    </source>
</reference>
<dbReference type="Pfam" id="PF09084">
    <property type="entry name" value="NMT1"/>
    <property type="match status" value="1"/>
</dbReference>
<dbReference type="OrthoDB" id="3567080at2"/>
<comment type="similarity">
    <text evidence="2">Belongs to the bacterial solute-binding protein SsuA/TauA family.</text>
</comment>
<dbReference type="PROSITE" id="PS51257">
    <property type="entry name" value="PROKAR_LIPOPROTEIN"/>
    <property type="match status" value="1"/>
</dbReference>
<dbReference type="PANTHER" id="PTHR30024:SF47">
    <property type="entry name" value="TAURINE-BINDING PERIPLASMIC PROTEIN"/>
    <property type="match status" value="1"/>
</dbReference>
<evidence type="ECO:0000256" key="3">
    <source>
        <dbReference type="ARBA" id="ARBA00022729"/>
    </source>
</evidence>
<gene>
    <name evidence="5" type="ORF">SAMN05661093_00022</name>
</gene>
<evidence type="ECO:0000256" key="2">
    <source>
        <dbReference type="ARBA" id="ARBA00010742"/>
    </source>
</evidence>
<dbReference type="GO" id="GO:0042597">
    <property type="term" value="C:periplasmic space"/>
    <property type="evidence" value="ECO:0007669"/>
    <property type="project" value="UniProtKB-SubCell"/>
</dbReference>
<name>A0A1W1ZFJ2_KIBAR</name>
<accession>A0A1W1ZFJ2</accession>
<dbReference type="RefSeq" id="WP_084423967.1">
    <property type="nucleotide sequence ID" value="NZ_FWXV01000001.1"/>
</dbReference>
<proteinExistence type="inferred from homology"/>
<feature type="domain" description="SsuA/THI5-like" evidence="4">
    <location>
        <begin position="49"/>
        <end position="262"/>
    </location>
</feature>
<protein>
    <submittedName>
        <fullName evidence="5">ABC-type nitrate/sulfonate/bicarbonate transport system, substrate-binding protein</fullName>
    </submittedName>
</protein>
<dbReference type="EMBL" id="FWXV01000001">
    <property type="protein sequence ID" value="SMC47260.1"/>
    <property type="molecule type" value="Genomic_DNA"/>
</dbReference>
<dbReference type="InterPro" id="IPR015168">
    <property type="entry name" value="SsuA/THI5"/>
</dbReference>
<evidence type="ECO:0000313" key="5">
    <source>
        <dbReference type="EMBL" id="SMC47260.1"/>
    </source>
</evidence>
<keyword evidence="3" id="KW-0732">Signal</keyword>
<dbReference type="Gene3D" id="3.40.190.10">
    <property type="entry name" value="Periplasmic binding protein-like II"/>
    <property type="match status" value="2"/>
</dbReference>
<dbReference type="AlphaFoldDB" id="A0A1W1ZFJ2"/>
<keyword evidence="6" id="KW-1185">Reference proteome</keyword>
<organism evidence="5 6">
    <name type="scientific">Kibdelosporangium aridum</name>
    <dbReference type="NCBI Taxonomy" id="2030"/>
    <lineage>
        <taxon>Bacteria</taxon>
        <taxon>Bacillati</taxon>
        <taxon>Actinomycetota</taxon>
        <taxon>Actinomycetes</taxon>
        <taxon>Pseudonocardiales</taxon>
        <taxon>Pseudonocardiaceae</taxon>
        <taxon>Kibdelosporangium</taxon>
    </lineage>
</organism>